<evidence type="ECO:0000313" key="10">
    <source>
        <dbReference type="Proteomes" id="UP000055035"/>
    </source>
</evidence>
<evidence type="ECO:0000256" key="4">
    <source>
        <dbReference type="ARBA" id="ARBA00022490"/>
    </source>
</evidence>
<dbReference type="Pfam" id="PF21982">
    <property type="entry name" value="RecX_HTH1"/>
    <property type="match status" value="1"/>
</dbReference>
<dbReference type="InterPro" id="IPR036388">
    <property type="entry name" value="WH-like_DNA-bd_sf"/>
</dbReference>
<dbReference type="STRING" id="456.Ljor_0822"/>
<keyword evidence="10" id="KW-1185">Reference proteome</keyword>
<dbReference type="HAMAP" id="MF_01114">
    <property type="entry name" value="RecX"/>
    <property type="match status" value="1"/>
</dbReference>
<dbReference type="InterPro" id="IPR053926">
    <property type="entry name" value="RecX_HTH_1st"/>
</dbReference>
<comment type="function">
    <text evidence="5">Modulates RecA activity.</text>
</comment>
<dbReference type="Gene3D" id="1.10.10.10">
    <property type="entry name" value="Winged helix-like DNA-binding domain superfamily/Winged helix DNA-binding domain"/>
    <property type="match status" value="3"/>
</dbReference>
<protein>
    <recommendedName>
        <fullName evidence="3 5">Regulatory protein RecX</fullName>
    </recommendedName>
</protein>
<comment type="similarity">
    <text evidence="2 5">Belongs to the RecX family.</text>
</comment>
<evidence type="ECO:0000256" key="5">
    <source>
        <dbReference type="HAMAP-Rule" id="MF_01114"/>
    </source>
</evidence>
<evidence type="ECO:0000256" key="3">
    <source>
        <dbReference type="ARBA" id="ARBA00018111"/>
    </source>
</evidence>
<dbReference type="Pfam" id="PF02631">
    <property type="entry name" value="RecX_HTH2"/>
    <property type="match status" value="1"/>
</dbReference>
<keyword evidence="4 5" id="KW-0963">Cytoplasm</keyword>
<name>A0A0W0V8V2_9GAMM</name>
<evidence type="ECO:0000313" key="9">
    <source>
        <dbReference type="EMBL" id="KTD16516.1"/>
    </source>
</evidence>
<dbReference type="Proteomes" id="UP000055035">
    <property type="component" value="Unassembled WGS sequence"/>
</dbReference>
<dbReference type="EMBL" id="LNYJ01000011">
    <property type="protein sequence ID" value="KTD16516.1"/>
    <property type="molecule type" value="Genomic_DNA"/>
</dbReference>
<organism evidence="9 10">
    <name type="scientific">Legionella jordanis</name>
    <dbReference type="NCBI Taxonomy" id="456"/>
    <lineage>
        <taxon>Bacteria</taxon>
        <taxon>Pseudomonadati</taxon>
        <taxon>Pseudomonadota</taxon>
        <taxon>Gammaproteobacteria</taxon>
        <taxon>Legionellales</taxon>
        <taxon>Legionellaceae</taxon>
        <taxon>Legionella</taxon>
    </lineage>
</organism>
<evidence type="ECO:0000259" key="8">
    <source>
        <dbReference type="Pfam" id="PF21982"/>
    </source>
</evidence>
<evidence type="ECO:0000259" key="7">
    <source>
        <dbReference type="Pfam" id="PF21981"/>
    </source>
</evidence>
<gene>
    <name evidence="5 9" type="primary">recX</name>
    <name evidence="9" type="ORF">Ljor_0822</name>
</gene>
<accession>A0A0W0V8V2</accession>
<dbReference type="PATRIC" id="fig|456.5.peg.874"/>
<dbReference type="InterPro" id="IPR003783">
    <property type="entry name" value="Regulatory_RecX"/>
</dbReference>
<dbReference type="NCBIfam" id="NF001057">
    <property type="entry name" value="PRK00117.3-3"/>
    <property type="match status" value="1"/>
</dbReference>
<sequence length="146" mass="16934">MNKALDCAVRLLARREHGARELAEKLAQKGYNSSDIDEAIARCQSLGLQSDVRFAESRCRLRIRQGCGPLKIIQELQNKHISRELIDEILKEEHENWRDYAQAVWDKKFKQLSKPSFAELQKAQRFLSYRGFPADIIAKIVFPYSN</sequence>
<dbReference type="OrthoDB" id="7066780at2"/>
<dbReference type="InterPro" id="IPR053924">
    <property type="entry name" value="RecX_HTH_2nd"/>
</dbReference>
<dbReference type="InterPro" id="IPR053925">
    <property type="entry name" value="RecX_HTH_3rd"/>
</dbReference>
<feature type="domain" description="RecX third three-helical" evidence="7">
    <location>
        <begin position="101"/>
        <end position="140"/>
    </location>
</feature>
<feature type="domain" description="RecX second three-helical" evidence="6">
    <location>
        <begin position="50"/>
        <end position="89"/>
    </location>
</feature>
<dbReference type="GO" id="GO:0006282">
    <property type="term" value="P:regulation of DNA repair"/>
    <property type="evidence" value="ECO:0007669"/>
    <property type="project" value="UniProtKB-UniRule"/>
</dbReference>
<dbReference type="PANTHER" id="PTHR33602">
    <property type="entry name" value="REGULATORY PROTEIN RECX FAMILY PROTEIN"/>
    <property type="match status" value="1"/>
</dbReference>
<evidence type="ECO:0000256" key="1">
    <source>
        <dbReference type="ARBA" id="ARBA00004496"/>
    </source>
</evidence>
<dbReference type="PANTHER" id="PTHR33602:SF1">
    <property type="entry name" value="REGULATORY PROTEIN RECX FAMILY PROTEIN"/>
    <property type="match status" value="1"/>
</dbReference>
<feature type="domain" description="RecX first three-helical" evidence="8">
    <location>
        <begin position="4"/>
        <end position="43"/>
    </location>
</feature>
<dbReference type="RefSeq" id="WP_058470362.1">
    <property type="nucleotide sequence ID" value="NZ_CAAAIC010000002.1"/>
</dbReference>
<comment type="caution">
    <text evidence="9">The sequence shown here is derived from an EMBL/GenBank/DDBJ whole genome shotgun (WGS) entry which is preliminary data.</text>
</comment>
<dbReference type="AlphaFoldDB" id="A0A0W0V8V2"/>
<dbReference type="GO" id="GO:0005737">
    <property type="term" value="C:cytoplasm"/>
    <property type="evidence" value="ECO:0007669"/>
    <property type="project" value="UniProtKB-SubCell"/>
</dbReference>
<proteinExistence type="inferred from homology"/>
<dbReference type="Pfam" id="PF21981">
    <property type="entry name" value="RecX_HTH3"/>
    <property type="match status" value="1"/>
</dbReference>
<reference evidence="9 10" key="1">
    <citation type="submission" date="2015-11" db="EMBL/GenBank/DDBJ databases">
        <title>Genomic analysis of 38 Legionella species identifies large and diverse effector repertoires.</title>
        <authorList>
            <person name="Burstein D."/>
            <person name="Amaro F."/>
            <person name="Zusman T."/>
            <person name="Lifshitz Z."/>
            <person name="Cohen O."/>
            <person name="Gilbert J.A."/>
            <person name="Pupko T."/>
            <person name="Shuman H.A."/>
            <person name="Segal G."/>
        </authorList>
    </citation>
    <scope>NUCLEOTIDE SEQUENCE [LARGE SCALE GENOMIC DNA]</scope>
    <source>
        <strain evidence="9 10">BL-540</strain>
    </source>
</reference>
<comment type="subcellular location">
    <subcellularLocation>
        <location evidence="1 5">Cytoplasm</location>
    </subcellularLocation>
</comment>
<evidence type="ECO:0000256" key="2">
    <source>
        <dbReference type="ARBA" id="ARBA00009695"/>
    </source>
</evidence>
<evidence type="ECO:0000259" key="6">
    <source>
        <dbReference type="Pfam" id="PF02631"/>
    </source>
</evidence>